<dbReference type="AlphaFoldDB" id="A0A1C4U394"/>
<dbReference type="InterPro" id="IPR002470">
    <property type="entry name" value="Peptidase_S9A"/>
</dbReference>
<keyword evidence="9" id="KW-1185">Reference proteome</keyword>
<evidence type="ECO:0000259" key="7">
    <source>
        <dbReference type="Pfam" id="PF02897"/>
    </source>
</evidence>
<evidence type="ECO:0000256" key="4">
    <source>
        <dbReference type="ARBA" id="ARBA00022825"/>
    </source>
</evidence>
<dbReference type="SUPFAM" id="SSF53474">
    <property type="entry name" value="alpha/beta-Hydrolases"/>
    <property type="match status" value="1"/>
</dbReference>
<keyword evidence="2" id="KW-0645">Protease</keyword>
<dbReference type="Pfam" id="PF02897">
    <property type="entry name" value="Peptidase_S9_N"/>
    <property type="match status" value="1"/>
</dbReference>
<protein>
    <submittedName>
        <fullName evidence="8">Oligopeptidase B</fullName>
    </submittedName>
</protein>
<keyword evidence="3" id="KW-0378">Hydrolase</keyword>
<dbReference type="GO" id="GO:0004252">
    <property type="term" value="F:serine-type endopeptidase activity"/>
    <property type="evidence" value="ECO:0007669"/>
    <property type="project" value="InterPro"/>
</dbReference>
<dbReference type="InterPro" id="IPR001375">
    <property type="entry name" value="Peptidase_S9_cat"/>
</dbReference>
<keyword evidence="4" id="KW-0720">Serine protease</keyword>
<dbReference type="SUPFAM" id="SSF50993">
    <property type="entry name" value="Peptidase/esterase 'gauge' domain"/>
    <property type="match status" value="1"/>
</dbReference>
<accession>A0A1C4U394</accession>
<name>A0A1C4U394_MICVI</name>
<dbReference type="InterPro" id="IPR029058">
    <property type="entry name" value="AB_hydrolase_fold"/>
</dbReference>
<reference evidence="9" key="1">
    <citation type="submission" date="2016-06" db="EMBL/GenBank/DDBJ databases">
        <authorList>
            <person name="Varghese N."/>
            <person name="Submissions Spin"/>
        </authorList>
    </citation>
    <scope>NUCLEOTIDE SEQUENCE [LARGE SCALE GENOMIC DNA]</scope>
    <source>
        <strain evidence="9">DSM 43909</strain>
    </source>
</reference>
<dbReference type="GO" id="GO:0006508">
    <property type="term" value="P:proteolysis"/>
    <property type="evidence" value="ECO:0007669"/>
    <property type="project" value="UniProtKB-KW"/>
</dbReference>
<gene>
    <name evidence="8" type="ORF">GA0074695_0119</name>
</gene>
<evidence type="ECO:0000313" key="9">
    <source>
        <dbReference type="Proteomes" id="UP000198242"/>
    </source>
</evidence>
<evidence type="ECO:0000256" key="1">
    <source>
        <dbReference type="ARBA" id="ARBA00005228"/>
    </source>
</evidence>
<feature type="compositionally biased region" description="Polar residues" evidence="5">
    <location>
        <begin position="1"/>
        <end position="13"/>
    </location>
</feature>
<evidence type="ECO:0000256" key="5">
    <source>
        <dbReference type="SAM" id="MobiDB-lite"/>
    </source>
</evidence>
<feature type="domain" description="Peptidase S9 prolyl oligopeptidase catalytic" evidence="6">
    <location>
        <begin position="499"/>
        <end position="714"/>
    </location>
</feature>
<dbReference type="Pfam" id="PF00326">
    <property type="entry name" value="Peptidase_S9"/>
    <property type="match status" value="1"/>
</dbReference>
<evidence type="ECO:0000259" key="6">
    <source>
        <dbReference type="Pfam" id="PF00326"/>
    </source>
</evidence>
<evidence type="ECO:0000313" key="8">
    <source>
        <dbReference type="EMBL" id="SCE66183.1"/>
    </source>
</evidence>
<sequence>MTTETPDNSSSARLTPCRDLEPSPGPVAKRVPTERTHHGDTVVDEYAWLAAKDDPETVAHLTAENAYTEARTAHLEGLRAQLFEETRRRTQETDLSVPTRKDGYWYYTRTVEGQQYGVHCRRAVRDGEIAPPISADGAPLAGEEVLLDGNQLAEGHDFFALGAFDVSPDGRWLAYSTDFAGDERFTLRVKDLSTGEVLPDEVPDTFYGTAWSTDASTLFYVTVDDAWRPYRVWRHTVGTPSGEDVVVHQEDDERFWVGVELTRSERFVVIDIHSKVTSEVRVIPAANPTGEPAIVAPRRQGVEYSVEHHGHRFLILHNDGAEDFALAYTSADAPGDWTPLIEHSPGTRLEAVDAFENHLVVSLRGNGLTGLRVLPVGGGDPYDIDFPEPIYSVGLDANPEYRTNEVRLRYTSLVTPDSVYDYDLVTRQMVLRKQRPVRPGPDGRAYDPADYEQHRDWALADDGTRVPISLVCRKGTPRDGSAPCVIYGYGSYEASMDPWFSIARLSLLDRGVIFAVAHIRGGGELGRRWYDEGKLLAKKNTFTDFVACARHLVKAGWTATDRLVARGASAGGLLMGAVANLAPDAFAGIVAQVPFVDALTSILDPSLPLTVTEWEEWGNPLDDPEVYAYMKSYTPYENVANVDYPAILAVTSLNDTRVLYHEPAKWIARLRAVAPQGDYLLKTEMGAGHGGPSGRYDAWREEAFINAWILDRLNRA</sequence>
<evidence type="ECO:0000256" key="3">
    <source>
        <dbReference type="ARBA" id="ARBA00022801"/>
    </source>
</evidence>
<evidence type="ECO:0000256" key="2">
    <source>
        <dbReference type="ARBA" id="ARBA00022670"/>
    </source>
</evidence>
<feature type="domain" description="Peptidase S9A N-terminal" evidence="7">
    <location>
        <begin position="26"/>
        <end position="434"/>
    </location>
</feature>
<organism evidence="8 9">
    <name type="scientific">Micromonospora viridifaciens</name>
    <dbReference type="NCBI Taxonomy" id="1881"/>
    <lineage>
        <taxon>Bacteria</taxon>
        <taxon>Bacillati</taxon>
        <taxon>Actinomycetota</taxon>
        <taxon>Actinomycetes</taxon>
        <taxon>Micromonosporales</taxon>
        <taxon>Micromonosporaceae</taxon>
        <taxon>Micromonospora</taxon>
    </lineage>
</organism>
<proteinExistence type="inferred from homology"/>
<dbReference type="PANTHER" id="PTHR11757:SF19">
    <property type="entry name" value="PROLYL ENDOPEPTIDASE-LIKE"/>
    <property type="match status" value="1"/>
</dbReference>
<dbReference type="InterPro" id="IPR051543">
    <property type="entry name" value="Serine_Peptidase_S9A"/>
</dbReference>
<dbReference type="Gene3D" id="3.40.50.1820">
    <property type="entry name" value="alpha/beta hydrolase"/>
    <property type="match status" value="1"/>
</dbReference>
<dbReference type="EMBL" id="LT607411">
    <property type="protein sequence ID" value="SCE66183.1"/>
    <property type="molecule type" value="Genomic_DNA"/>
</dbReference>
<dbReference type="InterPro" id="IPR023302">
    <property type="entry name" value="Pept_S9A_N"/>
</dbReference>
<dbReference type="PRINTS" id="PR00862">
    <property type="entry name" value="PROLIGOPTASE"/>
</dbReference>
<dbReference type="Proteomes" id="UP000198242">
    <property type="component" value="Chromosome I"/>
</dbReference>
<dbReference type="PANTHER" id="PTHR11757">
    <property type="entry name" value="PROTEASE FAMILY S9A OLIGOPEPTIDASE"/>
    <property type="match status" value="1"/>
</dbReference>
<feature type="region of interest" description="Disordered" evidence="5">
    <location>
        <begin position="1"/>
        <end position="38"/>
    </location>
</feature>
<dbReference type="Gene3D" id="2.130.10.120">
    <property type="entry name" value="Prolyl oligopeptidase, N-terminal domain"/>
    <property type="match status" value="1"/>
</dbReference>
<comment type="similarity">
    <text evidence="1">Belongs to the peptidase S9A family.</text>
</comment>